<dbReference type="InterPro" id="IPR013783">
    <property type="entry name" value="Ig-like_fold"/>
</dbReference>
<organism evidence="1">
    <name type="scientific">Chromera velia CCMP2878</name>
    <dbReference type="NCBI Taxonomy" id="1169474"/>
    <lineage>
        <taxon>Eukaryota</taxon>
        <taxon>Sar</taxon>
        <taxon>Alveolata</taxon>
        <taxon>Colpodellida</taxon>
        <taxon>Chromeraceae</taxon>
        <taxon>Chromera</taxon>
    </lineage>
</organism>
<dbReference type="SUPFAM" id="SSF49452">
    <property type="entry name" value="Starch-binding domain-like"/>
    <property type="match status" value="1"/>
</dbReference>
<evidence type="ECO:0008006" key="2">
    <source>
        <dbReference type="Google" id="ProtNLM"/>
    </source>
</evidence>
<reference evidence="1" key="1">
    <citation type="submission" date="2014-11" db="EMBL/GenBank/DDBJ databases">
        <authorList>
            <person name="Otto D Thomas"/>
            <person name="Naeem Raeece"/>
        </authorList>
    </citation>
    <scope>NUCLEOTIDE SEQUENCE</scope>
</reference>
<accession>A0A0G4HXU0</accession>
<sequence>MKGRIAFVAHCPEVRENQRVVVAGECPELGGWELGDVLSLAPAPCGRPWWVSSEVEVNLSESPLGVSAEFAAVAETEGRGGKVGVSELKFRLLAIPNDGEGSEVPDTGNIVFLEPLSVGDFRVVRLVGASPLSDSSAVGERGDNTIHVGVEGGGEQHEREVVGISVEWEWVSATVHLLTLTSLTTEFFPATPRPPFPTTALVVDDKQKMGRGRNRFP</sequence>
<dbReference type="AlphaFoldDB" id="A0A0G4HXU0"/>
<dbReference type="PhylomeDB" id="A0A0G4HXU0"/>
<dbReference type="GO" id="GO:0030246">
    <property type="term" value="F:carbohydrate binding"/>
    <property type="evidence" value="ECO:0007669"/>
    <property type="project" value="InterPro"/>
</dbReference>
<name>A0A0G4HXU0_9ALVE</name>
<gene>
    <name evidence="1" type="ORF">Cvel_9342</name>
</gene>
<dbReference type="VEuPathDB" id="CryptoDB:Cvel_9342"/>
<dbReference type="Gene3D" id="2.60.40.10">
    <property type="entry name" value="Immunoglobulins"/>
    <property type="match status" value="1"/>
</dbReference>
<dbReference type="EMBL" id="CDMZ01004301">
    <property type="protein sequence ID" value="CEM49326.1"/>
    <property type="molecule type" value="Genomic_DNA"/>
</dbReference>
<protein>
    <recommendedName>
        <fullName evidence="2">CBM20 domain-containing protein</fullName>
    </recommendedName>
</protein>
<proteinExistence type="predicted"/>
<dbReference type="InterPro" id="IPR013784">
    <property type="entry name" value="Carb-bd-like_fold"/>
</dbReference>
<evidence type="ECO:0000313" key="1">
    <source>
        <dbReference type="EMBL" id="CEM49326.1"/>
    </source>
</evidence>